<reference evidence="1 2" key="1">
    <citation type="submission" date="2017-02" db="EMBL/GenBank/DDBJ databases">
        <title>Clonality and virulence of isolates of VRE in Hematopoietic Stem Cell Transplanted (HSCT) patients.</title>
        <authorList>
            <person name="Marchi A.P."/>
            <person name="Martins R.C."/>
            <person name="Marie S.K."/>
            <person name="Levin A.S."/>
            <person name="Costa S.F."/>
        </authorList>
    </citation>
    <scope>NUCLEOTIDE SEQUENCE [LARGE SCALE GENOMIC DNA]</scope>
    <source>
        <strain evidence="1 2">LIM1759</strain>
    </source>
</reference>
<proteinExistence type="predicted"/>
<sequence length="46" mass="5511">MLVFSSVILIFYLFFENIAKNGKIYEEIFYIFCFIVLKCTRFAPFA</sequence>
<dbReference type="AlphaFoldDB" id="A0A1S8IZE8"/>
<name>A0A1S8IZE8_ENTFC</name>
<organism evidence="1 2">
    <name type="scientific">Enterococcus faecium</name>
    <name type="common">Streptococcus faecium</name>
    <dbReference type="NCBI Taxonomy" id="1352"/>
    <lineage>
        <taxon>Bacteria</taxon>
        <taxon>Bacillati</taxon>
        <taxon>Bacillota</taxon>
        <taxon>Bacilli</taxon>
        <taxon>Lactobacillales</taxon>
        <taxon>Enterococcaceae</taxon>
        <taxon>Enterococcus</taxon>
    </lineage>
</organism>
<accession>A0A1S8IZE8</accession>
<comment type="caution">
    <text evidence="1">The sequence shown here is derived from an EMBL/GenBank/DDBJ whole genome shotgun (WGS) entry which is preliminary data.</text>
</comment>
<evidence type="ECO:0000313" key="1">
    <source>
        <dbReference type="EMBL" id="OOL83583.1"/>
    </source>
</evidence>
<dbReference type="EMBL" id="MVGJ01000013">
    <property type="protein sequence ID" value="OOL83583.1"/>
    <property type="molecule type" value="Genomic_DNA"/>
</dbReference>
<gene>
    <name evidence="1" type="ORF">B1P95_03020</name>
</gene>
<dbReference type="Proteomes" id="UP000191171">
    <property type="component" value="Unassembled WGS sequence"/>
</dbReference>
<protein>
    <submittedName>
        <fullName evidence="1">Uncharacterized protein</fullName>
    </submittedName>
</protein>
<evidence type="ECO:0000313" key="2">
    <source>
        <dbReference type="Proteomes" id="UP000191171"/>
    </source>
</evidence>